<dbReference type="CDD" id="cd04587">
    <property type="entry name" value="CBS_pair_CAP-ED_NT_Pol-beta-like_DUF294_assoc"/>
    <property type="match status" value="1"/>
</dbReference>
<dbReference type="SUPFAM" id="SSF54631">
    <property type="entry name" value="CBS-domain pair"/>
    <property type="match status" value="1"/>
</dbReference>
<dbReference type="Pfam" id="PF10335">
    <property type="entry name" value="DUF294_C"/>
    <property type="match status" value="1"/>
</dbReference>
<dbReference type="SMART" id="SM00116">
    <property type="entry name" value="CBS"/>
    <property type="match status" value="2"/>
</dbReference>
<dbReference type="PANTHER" id="PTHR43080">
    <property type="entry name" value="CBS DOMAIN-CONTAINING PROTEIN CBSX3, MITOCHONDRIAL"/>
    <property type="match status" value="1"/>
</dbReference>
<dbReference type="InterPro" id="IPR051257">
    <property type="entry name" value="Diverse_CBS-Domain"/>
</dbReference>
<evidence type="ECO:0000259" key="3">
    <source>
        <dbReference type="PROSITE" id="PS51371"/>
    </source>
</evidence>
<dbReference type="GO" id="GO:0008773">
    <property type="term" value="F:[protein-PII] uridylyltransferase activity"/>
    <property type="evidence" value="ECO:0007669"/>
    <property type="project" value="InterPro"/>
</dbReference>
<gene>
    <name evidence="4" type="ORF">ENE75_07075</name>
</gene>
<dbReference type="InterPro" id="IPR005105">
    <property type="entry name" value="GlnD_Uridyltrans_N"/>
</dbReference>
<dbReference type="Pfam" id="PF00571">
    <property type="entry name" value="CBS"/>
    <property type="match status" value="2"/>
</dbReference>
<comment type="caution">
    <text evidence="4">The sequence shown here is derived from an EMBL/GenBank/DDBJ whole genome shotgun (WGS) entry which is preliminary data.</text>
</comment>
<dbReference type="PROSITE" id="PS51371">
    <property type="entry name" value="CBS"/>
    <property type="match status" value="2"/>
</dbReference>
<proteinExistence type="predicted"/>
<dbReference type="InterPro" id="IPR046342">
    <property type="entry name" value="CBS_dom_sf"/>
</dbReference>
<evidence type="ECO:0000313" key="5">
    <source>
        <dbReference type="Proteomes" id="UP000288178"/>
    </source>
</evidence>
<evidence type="ECO:0000256" key="2">
    <source>
        <dbReference type="PROSITE-ProRule" id="PRU00703"/>
    </source>
</evidence>
<keyword evidence="1 2" id="KW-0129">CBS domain</keyword>
<evidence type="ECO:0000256" key="1">
    <source>
        <dbReference type="ARBA" id="ARBA00023122"/>
    </source>
</evidence>
<protein>
    <submittedName>
        <fullName evidence="4">CBS domain-containing protein</fullName>
    </submittedName>
</protein>
<dbReference type="Proteomes" id="UP000288178">
    <property type="component" value="Unassembled WGS sequence"/>
</dbReference>
<dbReference type="PANTHER" id="PTHR43080:SF2">
    <property type="entry name" value="CBS DOMAIN-CONTAINING PROTEIN"/>
    <property type="match status" value="1"/>
</dbReference>
<dbReference type="InterPro" id="IPR018821">
    <property type="entry name" value="DUF294_put_nucleoTrafse_sb-bd"/>
</dbReference>
<keyword evidence="5" id="KW-1185">Reference proteome</keyword>
<accession>A0A3S2TMS1</accession>
<dbReference type="SUPFAM" id="SSF51206">
    <property type="entry name" value="cAMP-binding domain-like"/>
    <property type="match status" value="1"/>
</dbReference>
<feature type="domain" description="CBS" evidence="3">
    <location>
        <begin position="166"/>
        <end position="222"/>
    </location>
</feature>
<dbReference type="InterPro" id="IPR018490">
    <property type="entry name" value="cNMP-bd_dom_sf"/>
</dbReference>
<name>A0A3S2TMS1_9BURK</name>
<dbReference type="RefSeq" id="WP_128197248.1">
    <property type="nucleotide sequence ID" value="NZ_SACT01000002.1"/>
</dbReference>
<dbReference type="AlphaFoldDB" id="A0A3S2TMS1"/>
<reference evidence="4 5" key="1">
    <citation type="submission" date="2019-01" db="EMBL/GenBank/DDBJ databases">
        <authorList>
            <person name="Chen W.-M."/>
        </authorList>
    </citation>
    <scope>NUCLEOTIDE SEQUENCE [LARGE SCALE GENOMIC DNA]</scope>
    <source>
        <strain evidence="4 5">ICH-3</strain>
    </source>
</reference>
<dbReference type="InterPro" id="IPR000644">
    <property type="entry name" value="CBS_dom"/>
</dbReference>
<dbReference type="OrthoDB" id="9808528at2"/>
<dbReference type="Pfam" id="PF03445">
    <property type="entry name" value="DUF294"/>
    <property type="match status" value="1"/>
</dbReference>
<dbReference type="Gene3D" id="3.10.580.10">
    <property type="entry name" value="CBS-domain"/>
    <property type="match status" value="1"/>
</dbReference>
<evidence type="ECO:0000313" key="4">
    <source>
        <dbReference type="EMBL" id="RVT52212.1"/>
    </source>
</evidence>
<dbReference type="CDD" id="cd05401">
    <property type="entry name" value="NT_GlnE_GlnD_like"/>
    <property type="match status" value="1"/>
</dbReference>
<dbReference type="EMBL" id="SACT01000002">
    <property type="protein sequence ID" value="RVT52212.1"/>
    <property type="molecule type" value="Genomic_DNA"/>
</dbReference>
<feature type="domain" description="CBS" evidence="3">
    <location>
        <begin position="229"/>
        <end position="285"/>
    </location>
</feature>
<organism evidence="4 5">
    <name type="scientific">Rubrivivax albus</name>
    <dbReference type="NCBI Taxonomy" id="2499835"/>
    <lineage>
        <taxon>Bacteria</taxon>
        <taxon>Pseudomonadati</taxon>
        <taxon>Pseudomonadota</taxon>
        <taxon>Betaproteobacteria</taxon>
        <taxon>Burkholderiales</taxon>
        <taxon>Sphaerotilaceae</taxon>
        <taxon>Rubrivivax</taxon>
    </lineage>
</organism>
<sequence>MPHAPADTEAVTHALRQHPVLSQLDDEILAALPAQLRLDHVPAGAPVGDADTLARHLGLVVRGRLVWHAADGSPGPALAAPAWIGAGVHTPADGWMLQADGQVDNGALVAWADAATLAALIERQPWLQLFLPAATSAEGSGSAENAGTGAADPHLNLMRTPVRALIKRAPITLPPSTTIRAAAQLMREQRVSSVLLVEGGHLYGLVTDRDLRNRAVAEGLDTTRPVIDIATVAPLTMQITQPGFEALLMMARHNIHHVPVMDGDAVAGMITATDVTEQHSTSAVFLAGDIHKQTTLDGLVACAAKVRGLQRHLAAAGASAYATGHIVTAITDALTTRLLQLGEAQLGPAPVDYAWVAAGSQARSEQTAKSDQDNCMILDDAYDEVTHGAYFKALATFVCDGLAACGYIHCPGEMMAMTDKWRQPRRVWAEYFRKWVDTPEPMALMLTCVFFDVRTIAGQAALLDGLRTDVLRRTKDAKLFLAHMVGNALTHQPPLGMFGGLFGGLSTIRSGEHKGTIDLKHNGIVPVIDLARVYALAAGHDAVNTHDRLAHAAESGEISPQSVHDLRDALEFLSALRIRHQARQIAAGQPADNYLRPDELSNFEREQLKDAFGVVKQLQEVLGQRYQGLRR</sequence>